<feature type="domain" description="Rapamycin-insensitive companion of mTOR N-terminal" evidence="3">
    <location>
        <begin position="1"/>
        <end position="305"/>
    </location>
</feature>
<dbReference type="InterPro" id="IPR011989">
    <property type="entry name" value="ARM-like"/>
</dbReference>
<dbReference type="AlphaFoldDB" id="A0A2A2JEZ6"/>
<dbReference type="Pfam" id="PF14666">
    <property type="entry name" value="RICTOR_M"/>
    <property type="match status" value="1"/>
</dbReference>
<dbReference type="GO" id="GO:0043539">
    <property type="term" value="F:protein serine/threonine kinase activator activity"/>
    <property type="evidence" value="ECO:0007669"/>
    <property type="project" value="TreeGrafter"/>
</dbReference>
<dbReference type="PANTHER" id="PTHR13298:SF11">
    <property type="entry name" value="RAPAMYCIN-INSENSITIVE COMPANION OF MTOR"/>
    <property type="match status" value="1"/>
</dbReference>
<feature type="domain" description="Rapamycin-insensitive companion of mTOR" evidence="4">
    <location>
        <begin position="786"/>
        <end position="858"/>
    </location>
</feature>
<feature type="domain" description="Rapamycin-insensitive companion of mTOR middle" evidence="2">
    <location>
        <begin position="431"/>
        <end position="616"/>
    </location>
</feature>
<dbReference type="OrthoDB" id="271111at2759"/>
<dbReference type="GO" id="GO:0051897">
    <property type="term" value="P:positive regulation of phosphatidylinositol 3-kinase/protein kinase B signal transduction"/>
    <property type="evidence" value="ECO:0007669"/>
    <property type="project" value="TreeGrafter"/>
</dbReference>
<evidence type="ECO:0000313" key="6">
    <source>
        <dbReference type="Proteomes" id="UP000218231"/>
    </source>
</evidence>
<keyword evidence="6" id="KW-1185">Reference proteome</keyword>
<evidence type="ECO:0008006" key="7">
    <source>
        <dbReference type="Google" id="ProtNLM"/>
    </source>
</evidence>
<evidence type="ECO:0000256" key="1">
    <source>
        <dbReference type="ARBA" id="ARBA00008878"/>
    </source>
</evidence>
<dbReference type="InterPro" id="IPR029451">
    <property type="entry name" value="RICTOR_M"/>
</dbReference>
<sequence>MQPVIAIALKVLNSSEESKFRQDDYDELATPSLALFFEFCVTEAELILEMAGTDWMVRALTGRCGVSRQIVAVVCRVLVAWLDQPLMRERGKLHLVLEQIFAPLIEFGFFQTQVASPTSHLHEEVENIVDSFTYSFLCILRSWSGLFACAAVGPNASIISSSPFRLLEYLGLGTVSDSNISRLRDMVVDICCTFMELPYAASKFESWKEATNFYGTMHRVDRYRNSLKDDFVVADSDMLVQYDPIMTDSVDLLNSFRCLAMFILIHAGLAHALSRLVMAHPDAPSSIKATLLLSDLLRNAPTIVPTSWRASILSTPLLMQSAFESVLTTAAVQNTTENVDEQNLHTFQNAKNALLILHRLDQLNSIAIDAAIHPIAPDCTYSIFIVKPRLSTKPLKGLANIHECSLNEEELMGPTVQWPLLLKYLYAINSDEEMNCKNADYLLNSILAVCLNAVSPRIGMQSDWLHDRTPTRTAVLAVTLAMRWQTRQTNHSDFRTLLIRYATEFRAVLDTCSSDQSSLLSVKNLLYSGTLFHFAIIGCMSAHPVGLGILHETGILQVFVEMMSATTPIEYVKLILACLDYSIDDLNRIILTKALTSTKPDSRRWATRFLGLLCHIRPVDFHKWGIQLLLRQLADESVKVVRHAMRLLHIWLPMYPDCCQIMAPLPVGAFGDAGIFLKTHAYSDERIVLADVEGVRSQVRFWMEELNTRYLQSIDEDMRVALLAVRRSMDGGYSRSSGEKSDRLTLRLPIHLFAALSKHPAGRNILMEENVSEQLVDHLSMSEIDSSKVKTALLALANLGTVDEGFEMLLSEDIVVQIIRLAEESKILSIKGVAFWAINILSYSEKGATALASLGWESNKFRRIVEKAETKAISEDNTPVRKSTVIPEIAIDGLYPRPRSRTQRVESTAGRNRGRSCSALAHIYNIENAARIEDRPYFPGKLRRTRSDISDSIRLTTDTERELEPLVRRQTYESGSGLESIVMDESCSGPGTGTVGTIGSRRRATTLGSGGAGDDLETRTRSSTLARALRDGLTVTKEQLLSEAEIYNIAEFRRILFGDFSLADELRRFSVMEDDDNVSGVWKGNAIALPAELDILCSNVFPIKPKLTGLFGEEIEENTVDDRGAKSGHSRSQRSEPITPHSAYRCFYCSSEKPQPFELPQGIDAAVLRREVLGEVDMLEVKEIQPERKLLR</sequence>
<evidence type="ECO:0000259" key="2">
    <source>
        <dbReference type="SMART" id="SM01307"/>
    </source>
</evidence>
<dbReference type="SMART" id="SM01307">
    <property type="entry name" value="RICTOR_M"/>
    <property type="match status" value="1"/>
</dbReference>
<dbReference type="SUPFAM" id="SSF48371">
    <property type="entry name" value="ARM repeat"/>
    <property type="match status" value="1"/>
</dbReference>
<gene>
    <name evidence="5" type="ORF">WR25_15446</name>
</gene>
<dbReference type="InterPro" id="IPR028268">
    <property type="entry name" value="Pianissimo_fam"/>
</dbReference>
<dbReference type="InterPro" id="IPR029452">
    <property type="entry name" value="RICTOR_V"/>
</dbReference>
<accession>A0A2A2JEZ6</accession>
<dbReference type="InterPro" id="IPR016024">
    <property type="entry name" value="ARM-type_fold"/>
</dbReference>
<comment type="caution">
    <text evidence="5">The sequence shown here is derived from an EMBL/GenBank/DDBJ whole genome shotgun (WGS) entry which is preliminary data.</text>
</comment>
<dbReference type="Pfam" id="PF14664">
    <property type="entry name" value="RICTOR_N"/>
    <property type="match status" value="1"/>
</dbReference>
<evidence type="ECO:0000313" key="5">
    <source>
        <dbReference type="EMBL" id="PAV60338.1"/>
    </source>
</evidence>
<dbReference type="Proteomes" id="UP000218231">
    <property type="component" value="Unassembled WGS sequence"/>
</dbReference>
<name>A0A2A2JEZ6_9BILA</name>
<comment type="similarity">
    <text evidence="1">Belongs to the RICTOR family.</text>
</comment>
<evidence type="ECO:0000259" key="3">
    <source>
        <dbReference type="SMART" id="SM01308"/>
    </source>
</evidence>
<reference evidence="5 6" key="1">
    <citation type="journal article" date="2017" name="Curr. Biol.">
        <title>Genome architecture and evolution of a unichromosomal asexual nematode.</title>
        <authorList>
            <person name="Fradin H."/>
            <person name="Zegar C."/>
            <person name="Gutwein M."/>
            <person name="Lucas J."/>
            <person name="Kovtun M."/>
            <person name="Corcoran D."/>
            <person name="Baugh L.R."/>
            <person name="Kiontke K."/>
            <person name="Gunsalus K."/>
            <person name="Fitch D.H."/>
            <person name="Piano F."/>
        </authorList>
    </citation>
    <scope>NUCLEOTIDE SEQUENCE [LARGE SCALE GENOMIC DNA]</scope>
    <source>
        <strain evidence="5">PF1309</strain>
    </source>
</reference>
<dbReference type="STRING" id="2018661.A0A2A2JEZ6"/>
<dbReference type="Gene3D" id="1.25.10.10">
    <property type="entry name" value="Leucine-rich Repeat Variant"/>
    <property type="match status" value="1"/>
</dbReference>
<dbReference type="Pfam" id="PF14668">
    <property type="entry name" value="RICTOR_V"/>
    <property type="match status" value="1"/>
</dbReference>
<dbReference type="SMART" id="SM01308">
    <property type="entry name" value="RICTOR_N"/>
    <property type="match status" value="1"/>
</dbReference>
<dbReference type="SMART" id="SM01310">
    <property type="entry name" value="RICTOR_V"/>
    <property type="match status" value="1"/>
</dbReference>
<evidence type="ECO:0000259" key="4">
    <source>
        <dbReference type="SMART" id="SM01310"/>
    </source>
</evidence>
<proteinExistence type="inferred from homology"/>
<dbReference type="InterPro" id="IPR029453">
    <property type="entry name" value="Rictor_IV"/>
</dbReference>
<dbReference type="SMART" id="SM01303">
    <property type="entry name" value="RasGEF_N_2"/>
    <property type="match status" value="1"/>
</dbReference>
<dbReference type="InterPro" id="IPR028267">
    <property type="entry name" value="Pianissimo_N"/>
</dbReference>
<organism evidence="5 6">
    <name type="scientific">Diploscapter pachys</name>
    <dbReference type="NCBI Taxonomy" id="2018661"/>
    <lineage>
        <taxon>Eukaryota</taxon>
        <taxon>Metazoa</taxon>
        <taxon>Ecdysozoa</taxon>
        <taxon>Nematoda</taxon>
        <taxon>Chromadorea</taxon>
        <taxon>Rhabditida</taxon>
        <taxon>Rhabditina</taxon>
        <taxon>Rhabditomorpha</taxon>
        <taxon>Rhabditoidea</taxon>
        <taxon>Rhabditidae</taxon>
        <taxon>Diploscapter</taxon>
    </lineage>
</organism>
<dbReference type="PANTHER" id="PTHR13298">
    <property type="entry name" value="CYTOSOLIC REGULATOR PIANISSIMO"/>
    <property type="match status" value="1"/>
</dbReference>
<dbReference type="GO" id="GO:0031932">
    <property type="term" value="C:TORC2 complex"/>
    <property type="evidence" value="ECO:0007669"/>
    <property type="project" value="InterPro"/>
</dbReference>
<protein>
    <recommendedName>
        <fullName evidence="7">Rapamycin-insensitive companion of mTOR domain-containing protein</fullName>
    </recommendedName>
</protein>
<dbReference type="EMBL" id="LIAE01010474">
    <property type="protein sequence ID" value="PAV60338.1"/>
    <property type="molecule type" value="Genomic_DNA"/>
</dbReference>
<dbReference type="GO" id="GO:0038203">
    <property type="term" value="P:TORC2 signaling"/>
    <property type="evidence" value="ECO:0007669"/>
    <property type="project" value="TreeGrafter"/>
</dbReference>
<dbReference type="Pfam" id="PF14663">
    <property type="entry name" value="RasGEF_N_2"/>
    <property type="match status" value="1"/>
</dbReference>